<feature type="region of interest" description="Disordered" evidence="1">
    <location>
        <begin position="128"/>
        <end position="147"/>
    </location>
</feature>
<name>A0A4R1HXL6_PSEEN</name>
<accession>A0A4R1HXL6</accession>
<proteinExistence type="predicted"/>
<sequence>MTTQTDPATSVEQGALFGEPVTVPADRGAASTAATQDVELVASVLRLAQDPGYRIVERSGRVFRVDPANSGAVDEVPRYEADTVGQLLDGGLLELGGNHTITHRGHTGPARSVLVPKRSREMATRWSNLRPLPPGARQAPKPDEEQTSGPIVVDVVRPGRGLLTCREFGGELLRDNGRYVVETEFGHVVGRASSYRAGAQMLARHHGYRPGPIEIDRREERDGNAPPPRTARDRQLGR</sequence>
<keyword evidence="3" id="KW-1185">Reference proteome</keyword>
<feature type="compositionally biased region" description="Basic and acidic residues" evidence="1">
    <location>
        <begin position="214"/>
        <end position="223"/>
    </location>
</feature>
<dbReference type="EMBL" id="SMFZ01000001">
    <property type="protein sequence ID" value="TCK27118.1"/>
    <property type="molecule type" value="Genomic_DNA"/>
</dbReference>
<organism evidence="2 3">
    <name type="scientific">Pseudonocardia endophytica</name>
    <dbReference type="NCBI Taxonomy" id="401976"/>
    <lineage>
        <taxon>Bacteria</taxon>
        <taxon>Bacillati</taxon>
        <taxon>Actinomycetota</taxon>
        <taxon>Actinomycetes</taxon>
        <taxon>Pseudonocardiales</taxon>
        <taxon>Pseudonocardiaceae</taxon>
        <taxon>Pseudonocardia</taxon>
    </lineage>
</organism>
<dbReference type="AlphaFoldDB" id="A0A4R1HXL6"/>
<feature type="region of interest" description="Disordered" evidence="1">
    <location>
        <begin position="207"/>
        <end position="238"/>
    </location>
</feature>
<evidence type="ECO:0000313" key="2">
    <source>
        <dbReference type="EMBL" id="TCK27118.1"/>
    </source>
</evidence>
<evidence type="ECO:0000313" key="3">
    <source>
        <dbReference type="Proteomes" id="UP000295560"/>
    </source>
</evidence>
<dbReference type="RefSeq" id="WP_207908671.1">
    <property type="nucleotide sequence ID" value="NZ_SMFZ01000001.1"/>
</dbReference>
<dbReference type="Proteomes" id="UP000295560">
    <property type="component" value="Unassembled WGS sequence"/>
</dbReference>
<comment type="caution">
    <text evidence="2">The sequence shown here is derived from an EMBL/GenBank/DDBJ whole genome shotgun (WGS) entry which is preliminary data.</text>
</comment>
<reference evidence="2 3" key="1">
    <citation type="submission" date="2019-03" db="EMBL/GenBank/DDBJ databases">
        <title>Sequencing the genomes of 1000 actinobacteria strains.</title>
        <authorList>
            <person name="Klenk H.-P."/>
        </authorList>
    </citation>
    <scope>NUCLEOTIDE SEQUENCE [LARGE SCALE GENOMIC DNA]</scope>
    <source>
        <strain evidence="2 3">DSM 44969</strain>
    </source>
</reference>
<gene>
    <name evidence="2" type="ORF">EV378_2976</name>
</gene>
<protein>
    <submittedName>
        <fullName evidence="2">Uncharacterized protein</fullName>
    </submittedName>
</protein>
<evidence type="ECO:0000256" key="1">
    <source>
        <dbReference type="SAM" id="MobiDB-lite"/>
    </source>
</evidence>